<dbReference type="PROSITE" id="PS50943">
    <property type="entry name" value="HTH_CROC1"/>
    <property type="match status" value="1"/>
</dbReference>
<reference evidence="2" key="1">
    <citation type="journal article" date="2005" name="Environ. Microbiol.">
        <title>Genetic and functional properties of uncultivated thermophilic crenarchaeotes from a subsurface gold mine as revealed by analysis of genome fragments.</title>
        <authorList>
            <person name="Nunoura T."/>
            <person name="Hirayama H."/>
            <person name="Takami H."/>
            <person name="Oida H."/>
            <person name="Nishi S."/>
            <person name="Shimamura S."/>
            <person name="Suzuki Y."/>
            <person name="Inagaki F."/>
            <person name="Takai K."/>
            <person name="Nealson K.H."/>
            <person name="Horikoshi K."/>
        </authorList>
    </citation>
    <scope>NUCLEOTIDE SEQUENCE</scope>
</reference>
<dbReference type="SUPFAM" id="SSF47413">
    <property type="entry name" value="lambda repressor-like DNA-binding domains"/>
    <property type="match status" value="1"/>
</dbReference>
<reference evidence="2" key="3">
    <citation type="journal article" date="2012" name="PLoS ONE">
        <title>A Deeply Branching Thermophilic Bacterium with an Ancient Acetyl-CoA Pathway Dominates a Subsurface Ecosystem.</title>
        <authorList>
            <person name="Takami H."/>
            <person name="Noguchi H."/>
            <person name="Takaki Y."/>
            <person name="Uchiyama I."/>
            <person name="Toyoda A."/>
            <person name="Nishi S."/>
            <person name="Chee G.-J."/>
            <person name="Arai W."/>
            <person name="Nunoura T."/>
            <person name="Itoh T."/>
            <person name="Hattori M."/>
            <person name="Takai K."/>
        </authorList>
    </citation>
    <scope>NUCLEOTIDE SEQUENCE</scope>
</reference>
<organism evidence="2">
    <name type="scientific">Caldiarchaeum subterraneum</name>
    <dbReference type="NCBI Taxonomy" id="311458"/>
    <lineage>
        <taxon>Archaea</taxon>
        <taxon>Nitrososphaerota</taxon>
        <taxon>Candidatus Caldarchaeales</taxon>
        <taxon>Candidatus Caldarchaeaceae</taxon>
        <taxon>Candidatus Caldarchaeum</taxon>
    </lineage>
</organism>
<dbReference type="InterPro" id="IPR017271">
    <property type="entry name" value="Tscrpt_reg_HTH_MJ1545_prd"/>
</dbReference>
<gene>
    <name evidence="2" type="ORF">HGMM_F52F07C11</name>
</gene>
<protein>
    <submittedName>
        <fullName evidence="2">Hypothetical conserved protein</fullName>
    </submittedName>
</protein>
<evidence type="ECO:0000259" key="1">
    <source>
        <dbReference type="PROSITE" id="PS50943"/>
    </source>
</evidence>
<proteinExistence type="predicted"/>
<evidence type="ECO:0000313" key="2">
    <source>
        <dbReference type="EMBL" id="BAJ48963.1"/>
    </source>
</evidence>
<dbReference type="Pfam" id="PF01381">
    <property type="entry name" value="HTH_3"/>
    <property type="match status" value="1"/>
</dbReference>
<dbReference type="AlphaFoldDB" id="E6N3V9"/>
<dbReference type="SMART" id="SM00530">
    <property type="entry name" value="HTH_XRE"/>
    <property type="match status" value="1"/>
</dbReference>
<sequence length="238" mass="26953">MSEVDDVRKRNLKNIIAGEVVFSKRPGEVLKKWRTLFELSQKSIAREMSISSSVLSDYEKSRRKSPGTDFIRRYVEALIRLDEKRGGLKIREFASDVQTLSDVVLGMSEYTTPKTMAEVVKLLKGVWLAGQEQQNSLIFGYTVVDSIEAIKRLGPYDFFRLLGASTERVVVFTNVERGRSPIIAAKIFPLRPRLIAIHGPRRVEDVDAMAVELAKKERLPYVLSLHQTVEDVLASLSQ</sequence>
<reference evidence="2" key="2">
    <citation type="journal article" date="2011" name="Nucleic Acids Res.">
        <title>Insights into the evolution of Archaea and eukaryotic protein modifier systems revealed by the genome of a novel archaeal group.</title>
        <authorList>
            <person name="Nunoura T."/>
            <person name="Takaki Y."/>
            <person name="Kakuta J."/>
            <person name="Nishi S."/>
            <person name="Sugahara J."/>
            <person name="Kazama H."/>
            <person name="Chee G."/>
            <person name="Hattori M."/>
            <person name="Kanai A."/>
            <person name="Atomi H."/>
            <person name="Takai K."/>
            <person name="Takami H."/>
        </authorList>
    </citation>
    <scope>NUCLEOTIDE SEQUENCE</scope>
</reference>
<dbReference type="GO" id="GO:0003677">
    <property type="term" value="F:DNA binding"/>
    <property type="evidence" value="ECO:0007669"/>
    <property type="project" value="InterPro"/>
</dbReference>
<dbReference type="InterPro" id="IPR001387">
    <property type="entry name" value="Cro/C1-type_HTH"/>
</dbReference>
<feature type="domain" description="HTH cro/C1-type" evidence="1">
    <location>
        <begin position="30"/>
        <end position="84"/>
    </location>
</feature>
<dbReference type="EMBL" id="AP011786">
    <property type="protein sequence ID" value="BAJ48963.1"/>
    <property type="molecule type" value="Genomic_DNA"/>
</dbReference>
<dbReference type="CDD" id="cd00093">
    <property type="entry name" value="HTH_XRE"/>
    <property type="match status" value="1"/>
</dbReference>
<accession>E6N3V9</accession>
<name>E6N3V9_CALS0</name>
<dbReference type="Gene3D" id="1.10.260.40">
    <property type="entry name" value="lambda repressor-like DNA-binding domains"/>
    <property type="match status" value="1"/>
</dbReference>
<dbReference type="PIRSF" id="PIRSF037724">
    <property type="entry name" value="TF_HTH_MJ1545_prd"/>
    <property type="match status" value="1"/>
</dbReference>
<dbReference type="InterPro" id="IPR010982">
    <property type="entry name" value="Lambda_DNA-bd_dom_sf"/>
</dbReference>